<evidence type="ECO:0000313" key="1">
    <source>
        <dbReference type="EnsemblPlants" id="AVESA.00010b.r2.UnG1422920.1.CDS.1"/>
    </source>
</evidence>
<organism evidence="1 2">
    <name type="scientific">Avena sativa</name>
    <name type="common">Oat</name>
    <dbReference type="NCBI Taxonomy" id="4498"/>
    <lineage>
        <taxon>Eukaryota</taxon>
        <taxon>Viridiplantae</taxon>
        <taxon>Streptophyta</taxon>
        <taxon>Embryophyta</taxon>
        <taxon>Tracheophyta</taxon>
        <taxon>Spermatophyta</taxon>
        <taxon>Magnoliopsida</taxon>
        <taxon>Liliopsida</taxon>
        <taxon>Poales</taxon>
        <taxon>Poaceae</taxon>
        <taxon>BOP clade</taxon>
        <taxon>Pooideae</taxon>
        <taxon>Poodae</taxon>
        <taxon>Poeae</taxon>
        <taxon>Poeae Chloroplast Group 1 (Aveneae type)</taxon>
        <taxon>Aveninae</taxon>
        <taxon>Avena</taxon>
    </lineage>
</organism>
<dbReference type="Proteomes" id="UP001732700">
    <property type="component" value="Unassembled WGS sequence"/>
</dbReference>
<proteinExistence type="predicted"/>
<name>A0ACD6AN34_AVESA</name>
<evidence type="ECO:0000313" key="2">
    <source>
        <dbReference type="Proteomes" id="UP001732700"/>
    </source>
</evidence>
<sequence length="458" mass="52009">MPELEQTAVVFSDWVMLDRTCRAKYYDDGDADHEDLKKAVGGPTVVGVDTSSGRSGYFSFSLATPPKVSYLDLYWPRGQTKSSGFHISAEPVYPSVISADKNLLLLRIAIPGQLCHRQVPHDLFVYTAAGLRPSLKQLPLHDAPAPKAEDFRKFFVSKSGIGILRLDGDQGHYVVADLFVSDVGDKKIAQLCVFSTASKTRIPWRVFAKIAPHSSDGGQFPVCWLTSTVLPLGGRFLCWVDYYSGILLSDFSETNAPVLRFVPFPGQQYTAEVLRSTQTRCCPDRFRSVSISQGKMFFVHIDNDFHERNRIDIDDEDIDDDDEDTDHEKSVPKITIWTFNVAEFNWELHGSLALDKIWAHPMYQHERIRPGRLLEFPVISVDNPDLVWCILRQKEFRGKTWMAEVDMKRAELRTCTRYVNEQPYCRSSLKLKNSFANVPPLPTDFSKYLQSTTGNLKH</sequence>
<keyword evidence="2" id="KW-1185">Reference proteome</keyword>
<accession>A0ACD6AN34</accession>
<reference evidence="1" key="1">
    <citation type="submission" date="2025-09" db="UniProtKB">
        <authorList>
            <consortium name="EnsemblPlants"/>
        </authorList>
    </citation>
    <scope>IDENTIFICATION</scope>
</reference>
<protein>
    <submittedName>
        <fullName evidence="1">Uncharacterized protein</fullName>
    </submittedName>
</protein>
<dbReference type="EnsemblPlants" id="AVESA.00010b.r2.UnG1422920.1">
    <property type="protein sequence ID" value="AVESA.00010b.r2.UnG1422920.1.CDS.1"/>
    <property type="gene ID" value="AVESA.00010b.r2.UnG1422920"/>
</dbReference>